<evidence type="ECO:0000313" key="3">
    <source>
        <dbReference type="EMBL" id="ADU12092.1"/>
    </source>
</evidence>
<evidence type="ECO:0000256" key="2">
    <source>
        <dbReference type="SAM" id="SignalP"/>
    </source>
</evidence>
<feature type="chain" id="PRO_5003226665" evidence="2">
    <location>
        <begin position="20"/>
        <end position="264"/>
    </location>
</feature>
<reference evidence="4" key="1">
    <citation type="submission" date="2010-12" db="EMBL/GenBank/DDBJ databases">
        <title>Complete sequence of chromosome 1 of Asticcacaulis excentricus CB 48.</title>
        <authorList>
            <consortium name="US DOE Joint Genome Institute"/>
            <person name="Lucas S."/>
            <person name="Copeland A."/>
            <person name="Lapidus A."/>
            <person name="Cheng J.-F."/>
            <person name="Bruce D."/>
            <person name="Goodwin L."/>
            <person name="Pitluck S."/>
            <person name="Teshima H."/>
            <person name="Davenport K."/>
            <person name="Detter J.C."/>
            <person name="Han C."/>
            <person name="Tapia R."/>
            <person name="Land M."/>
            <person name="Hauser L."/>
            <person name="Jeffries C."/>
            <person name="Kyrpides N."/>
            <person name="Ivanova N."/>
            <person name="Ovchinnikova G."/>
            <person name="Brun Y.V."/>
            <person name="Woyke T."/>
        </authorList>
    </citation>
    <scope>NUCLEOTIDE SEQUENCE [LARGE SCALE GENOMIC DNA]</scope>
    <source>
        <strain evidence="4">ATCC 15261 / DSM 4724 / KCTC 12464 / NCIMB 9791 / VKM B-1370 / CB 48</strain>
    </source>
</reference>
<dbReference type="AlphaFoldDB" id="E8RQ35"/>
<dbReference type="KEGG" id="aex:Astex_0396"/>
<protein>
    <submittedName>
        <fullName evidence="3">Uncharacterized protein</fullName>
    </submittedName>
</protein>
<dbReference type="RefSeq" id="WP_013477926.1">
    <property type="nucleotide sequence ID" value="NC_014816.1"/>
</dbReference>
<feature type="signal peptide" evidence="2">
    <location>
        <begin position="1"/>
        <end position="19"/>
    </location>
</feature>
<dbReference type="STRING" id="573065.Astex_0396"/>
<gene>
    <name evidence="3" type="ordered locus">Astex_0396</name>
</gene>
<proteinExistence type="predicted"/>
<feature type="compositionally biased region" description="Low complexity" evidence="1">
    <location>
        <begin position="17"/>
        <end position="37"/>
    </location>
</feature>
<feature type="region of interest" description="Disordered" evidence="1">
    <location>
        <begin position="17"/>
        <end position="69"/>
    </location>
</feature>
<accession>E8RQ35</accession>
<dbReference type="Proteomes" id="UP000001492">
    <property type="component" value="Chromosome 1"/>
</dbReference>
<evidence type="ECO:0000313" key="4">
    <source>
        <dbReference type="Proteomes" id="UP000001492"/>
    </source>
</evidence>
<dbReference type="HOGENOM" id="CLU_1052307_0_0_5"/>
<dbReference type="OrthoDB" id="7172549at2"/>
<organism evidence="3 4">
    <name type="scientific">Asticcacaulis excentricus (strain ATCC 15261 / DSM 4724 / KCTC 12464 / NCIMB 9791 / VKM B-1370 / CB 48)</name>
    <dbReference type="NCBI Taxonomy" id="573065"/>
    <lineage>
        <taxon>Bacteria</taxon>
        <taxon>Pseudomonadati</taxon>
        <taxon>Pseudomonadota</taxon>
        <taxon>Alphaproteobacteria</taxon>
        <taxon>Caulobacterales</taxon>
        <taxon>Caulobacteraceae</taxon>
        <taxon>Asticcacaulis</taxon>
    </lineage>
</organism>
<feature type="compositionally biased region" description="Basic residues" evidence="1">
    <location>
        <begin position="41"/>
        <end position="53"/>
    </location>
</feature>
<sequence length="264" mass="28273">MKRLALLLACALLSGAAYAEPPDSEGASGAVGEEGAPVPKPKPRPKPKPKPKPKTVVPALKLPEGPIPYTQLKNTSAAKTDAQTVPVAMPVAPMTHAVPPPPPPPPPTIAVAPAPEPKGQPEALPLSPSVTHDLRCETQVVGPKGLISRGQFYLEVALSDVFPENTARFKMVMADPRHQSLLKDTACETLDCRVTISANYYDLYNARTKRGAQLRVTLDRYTGAYLARRTDGKLPLGGSTLIKEGPGAYEEGYCTLQKRPEKLF</sequence>
<dbReference type="EMBL" id="CP002395">
    <property type="protein sequence ID" value="ADU12092.1"/>
    <property type="molecule type" value="Genomic_DNA"/>
</dbReference>
<keyword evidence="2" id="KW-0732">Signal</keyword>
<keyword evidence="4" id="KW-1185">Reference proteome</keyword>
<name>E8RQ35_ASTEC</name>
<evidence type="ECO:0000256" key="1">
    <source>
        <dbReference type="SAM" id="MobiDB-lite"/>
    </source>
</evidence>